<proteinExistence type="predicted"/>
<name>A0AC35GLU5_9BILA</name>
<accession>A0AC35GLU5</accession>
<evidence type="ECO:0000313" key="2">
    <source>
        <dbReference type="WBParaSite" id="PS1159_v2.g6508.t1"/>
    </source>
</evidence>
<evidence type="ECO:0000313" key="1">
    <source>
        <dbReference type="Proteomes" id="UP000887580"/>
    </source>
</evidence>
<protein>
    <submittedName>
        <fullName evidence="2">Anaphase-promoting complex subunit 4-like WD40 domain-containing protein</fullName>
    </submittedName>
</protein>
<organism evidence="1 2">
    <name type="scientific">Panagrolaimus sp. PS1159</name>
    <dbReference type="NCBI Taxonomy" id="55785"/>
    <lineage>
        <taxon>Eukaryota</taxon>
        <taxon>Metazoa</taxon>
        <taxon>Ecdysozoa</taxon>
        <taxon>Nematoda</taxon>
        <taxon>Chromadorea</taxon>
        <taxon>Rhabditida</taxon>
        <taxon>Tylenchina</taxon>
        <taxon>Panagrolaimomorpha</taxon>
        <taxon>Panagrolaimoidea</taxon>
        <taxon>Panagrolaimidae</taxon>
        <taxon>Panagrolaimus</taxon>
    </lineage>
</organism>
<dbReference type="WBParaSite" id="PS1159_v2.g6508.t1">
    <property type="protein sequence ID" value="PS1159_v2.g6508.t1"/>
    <property type="gene ID" value="PS1159_v2.g6508"/>
</dbReference>
<dbReference type="Proteomes" id="UP000887580">
    <property type="component" value="Unplaced"/>
</dbReference>
<reference evidence="2" key="1">
    <citation type="submission" date="2022-11" db="UniProtKB">
        <authorList>
            <consortium name="WormBaseParasite"/>
        </authorList>
    </citation>
    <scope>IDENTIFICATION</scope>
</reference>
<sequence length="468" mass="52969">MLSNRTPNQSFKLRGGGNYKTPVLNGNSIKNRSRNVTPSRNMDFKGATDGDRYVPQHDQEQFDYAKVLFKDENILNRSSSLPNSPEKDRIKSNLIKGKSANDLQQMDNGIEMFIFRRNNAPIVPGTKKQNILYKCMNPSSSVRKAKRVYPKVPVQSIDAPGMANDYYYNIIDWSSKNLVAVALEDKVYTFNVQTSVSTLFKDFDSNAIKITSLKFSKDGSFLAVGLDNGYIHLFKTETQQWLRKFGTGNWRICSATWASCGLLSFGNRGGLIQTHDVRERLSFKSEIQHHEAEVCGLSWVCNDQYLVSGSADSIVNVYTKDDVVTADPVSFFILLIGGLNDGSVKFWNLSTGEMVTSVQTDNRTSSIVFDQYYREMATSHSGTKSCINVWKYSAASMDFALTHEIELTDRGLNMVKSACDEFVGILIDPDELAFFDLFRKDERYHTENIEARRKQLSLKFSGVRQQIR</sequence>